<organism evidence="11 13">
    <name type="scientific">Hydra vulgaris</name>
    <name type="common">Hydra</name>
    <name type="synonym">Hydra attenuata</name>
    <dbReference type="NCBI Taxonomy" id="6087"/>
    <lineage>
        <taxon>Eukaryota</taxon>
        <taxon>Metazoa</taxon>
        <taxon>Cnidaria</taxon>
        <taxon>Hydrozoa</taxon>
        <taxon>Hydroidolina</taxon>
        <taxon>Anthoathecata</taxon>
        <taxon>Aplanulata</taxon>
        <taxon>Hydridae</taxon>
        <taxon>Hydra</taxon>
    </lineage>
</organism>
<evidence type="ECO:0000256" key="5">
    <source>
        <dbReference type="ARBA" id="ARBA00022919"/>
    </source>
</evidence>
<dbReference type="RefSeq" id="XP_065668250.1">
    <property type="nucleotide sequence ID" value="XM_065812178.1"/>
</dbReference>
<keyword evidence="4 9" id="KW-0812">Transmembrane</keyword>
<reference evidence="12 13" key="1">
    <citation type="submission" date="2025-05" db="UniProtKB">
        <authorList>
            <consortium name="RefSeq"/>
        </authorList>
    </citation>
    <scope>IDENTIFICATION</scope>
</reference>
<dbReference type="PANTHER" id="PTHR21290:SF25">
    <property type="entry name" value="SPHINGOMYELIN SYNTHASE-RELATED PROTEIN 1"/>
    <property type="match status" value="1"/>
</dbReference>
<dbReference type="InterPro" id="IPR001660">
    <property type="entry name" value="SAM"/>
</dbReference>
<feature type="transmembrane region" description="Helical" evidence="9">
    <location>
        <begin position="292"/>
        <end position="309"/>
    </location>
</feature>
<dbReference type="PROSITE" id="PS50105">
    <property type="entry name" value="SAM_DOMAIN"/>
    <property type="match status" value="1"/>
</dbReference>
<dbReference type="Proteomes" id="UP001652625">
    <property type="component" value="Chromosome 12"/>
</dbReference>
<dbReference type="Gene3D" id="1.10.150.50">
    <property type="entry name" value="Transcription Factor, Ets-1"/>
    <property type="match status" value="1"/>
</dbReference>
<evidence type="ECO:0000256" key="7">
    <source>
        <dbReference type="ARBA" id="ARBA00023098"/>
    </source>
</evidence>
<dbReference type="Pfam" id="PF14360">
    <property type="entry name" value="PAP2_C"/>
    <property type="match status" value="1"/>
</dbReference>
<evidence type="ECO:0000256" key="8">
    <source>
        <dbReference type="ARBA" id="ARBA00023136"/>
    </source>
</evidence>
<proteinExistence type="inferred from homology"/>
<dbReference type="CDD" id="cd09515">
    <property type="entry name" value="SAM_SGMS1-like"/>
    <property type="match status" value="1"/>
</dbReference>
<gene>
    <name evidence="12 13" type="primary">LOC100214964</name>
</gene>
<evidence type="ECO:0000259" key="10">
    <source>
        <dbReference type="PROSITE" id="PS50105"/>
    </source>
</evidence>
<feature type="transmembrane region" description="Helical" evidence="9">
    <location>
        <begin position="195"/>
        <end position="217"/>
    </location>
</feature>
<keyword evidence="7" id="KW-0443">Lipid metabolism</keyword>
<dbReference type="GeneID" id="100214964"/>
<evidence type="ECO:0000256" key="9">
    <source>
        <dbReference type="SAM" id="Phobius"/>
    </source>
</evidence>
<comment type="subcellular location">
    <subcellularLocation>
        <location evidence="1">Membrane</location>
        <topology evidence="1">Multi-pass membrane protein</topology>
    </subcellularLocation>
</comment>
<feature type="domain" description="SAM" evidence="10">
    <location>
        <begin position="14"/>
        <end position="80"/>
    </location>
</feature>
<feature type="transmembrane region" description="Helical" evidence="9">
    <location>
        <begin position="316"/>
        <end position="335"/>
    </location>
</feature>
<dbReference type="InterPro" id="IPR025749">
    <property type="entry name" value="Sphingomyelin_synth-like_dom"/>
</dbReference>
<dbReference type="SMART" id="SM00454">
    <property type="entry name" value="SAM"/>
    <property type="match status" value="1"/>
</dbReference>
<feature type="transmembrane region" description="Helical" evidence="9">
    <location>
        <begin position="148"/>
        <end position="169"/>
    </location>
</feature>
<protein>
    <submittedName>
        <fullName evidence="12 13">Sphingomyelin synthase-related protein 1 isoform X2</fullName>
    </submittedName>
</protein>
<accession>A0ABM4D1X6</accession>
<dbReference type="Pfam" id="PF00536">
    <property type="entry name" value="SAM_1"/>
    <property type="match status" value="1"/>
</dbReference>
<keyword evidence="8 9" id="KW-0472">Membrane</keyword>
<name>A0ABM4D1X6_HYDVU</name>
<comment type="similarity">
    <text evidence="2">Belongs to the sphingomyelin synthase family.</text>
</comment>
<evidence type="ECO:0000313" key="11">
    <source>
        <dbReference type="Proteomes" id="UP001652625"/>
    </source>
</evidence>
<evidence type="ECO:0000256" key="2">
    <source>
        <dbReference type="ARBA" id="ARBA00005441"/>
    </source>
</evidence>
<evidence type="ECO:0000256" key="6">
    <source>
        <dbReference type="ARBA" id="ARBA00022989"/>
    </source>
</evidence>
<dbReference type="SUPFAM" id="SSF47769">
    <property type="entry name" value="SAM/Pointed domain"/>
    <property type="match status" value="1"/>
</dbReference>
<evidence type="ECO:0000313" key="12">
    <source>
        <dbReference type="RefSeq" id="XP_065668249.1"/>
    </source>
</evidence>
<evidence type="ECO:0000256" key="4">
    <source>
        <dbReference type="ARBA" id="ARBA00022692"/>
    </source>
</evidence>
<feature type="transmembrane region" description="Helical" evidence="9">
    <location>
        <begin position="347"/>
        <end position="368"/>
    </location>
</feature>
<keyword evidence="6 9" id="KW-1133">Transmembrane helix</keyword>
<sequence>MKNHSAKQKPVHTWTISDVGEWLCKNGFSQYKELFCNKHKIDGLALITLTIEDLRQPPVQIPVLGDIKRILAKIKTLRSESSCFDSNISPKRKLNLKKLSVSQRSNSCSDEDEINSFSADCTDYVNPRKMSPLEEDVKNAVVSVYFRTFVSFIYMLAVFLLASFTLAVVHDRLPNTSDYPPLPDVFLEAIPFMPWAFYLCEVCGSIMFFFWCIIIIFHKHRLVVFRRSCALAGTIFLFRCFTMYVTSLSVPGKHLDCSPTKYGTFYNRLIRALEIFTGCGMALQGVRTCGDYMFSGHTATLTLLNFFVNEYTPRRWYYLHTFCWLLNIFGIFFILAAHEHYSIDVLISFYITSRLFMYYHTLASAVQISPSDDRRRRFWFPLFWFFEYGDPLVIKNEFEWPFTFDMFINLFTNIMQKSKKKKSEF</sequence>
<dbReference type="RefSeq" id="XP_065668249.1">
    <property type="nucleotide sequence ID" value="XM_065812177.1"/>
</dbReference>
<feature type="transmembrane region" description="Helical" evidence="9">
    <location>
        <begin position="229"/>
        <end position="246"/>
    </location>
</feature>
<keyword evidence="3" id="KW-0808">Transferase</keyword>
<keyword evidence="5" id="KW-0746">Sphingolipid metabolism</keyword>
<evidence type="ECO:0000313" key="13">
    <source>
        <dbReference type="RefSeq" id="XP_065668250.1"/>
    </source>
</evidence>
<dbReference type="InterPro" id="IPR013761">
    <property type="entry name" value="SAM/pointed_sf"/>
</dbReference>
<evidence type="ECO:0000256" key="1">
    <source>
        <dbReference type="ARBA" id="ARBA00004141"/>
    </source>
</evidence>
<evidence type="ECO:0000256" key="3">
    <source>
        <dbReference type="ARBA" id="ARBA00022679"/>
    </source>
</evidence>
<keyword evidence="11" id="KW-1185">Reference proteome</keyword>
<dbReference type="InterPro" id="IPR045221">
    <property type="entry name" value="Sphingomyelin_synth-like"/>
</dbReference>
<dbReference type="PANTHER" id="PTHR21290">
    <property type="entry name" value="SPHINGOMYELIN SYNTHETASE"/>
    <property type="match status" value="1"/>
</dbReference>